<dbReference type="PANTHER" id="PTHR40042">
    <property type="entry name" value="HYPOTHETICAL MEMBRANE SPANNING PROTEIN"/>
    <property type="match status" value="1"/>
</dbReference>
<feature type="transmembrane region" description="Helical" evidence="1">
    <location>
        <begin position="59"/>
        <end position="77"/>
    </location>
</feature>
<feature type="transmembrane region" description="Helical" evidence="1">
    <location>
        <begin position="157"/>
        <end position="174"/>
    </location>
</feature>
<dbReference type="AlphaFoldDB" id="A0A1G4P7B0"/>
<dbReference type="InterPro" id="IPR009845">
    <property type="entry name" value="DUF1405"/>
</dbReference>
<name>A0A1G4P7B0_9BACL</name>
<feature type="transmembrane region" description="Helical" evidence="1">
    <location>
        <begin position="98"/>
        <end position="121"/>
    </location>
</feature>
<dbReference type="STRING" id="624147.SAMN04487970_1001200"/>
<evidence type="ECO:0000313" key="2">
    <source>
        <dbReference type="EMBL" id="SCW28143.1"/>
    </source>
</evidence>
<organism evidence="2 3">
    <name type="scientific">Paenibacillus tianmuensis</name>
    <dbReference type="NCBI Taxonomy" id="624147"/>
    <lineage>
        <taxon>Bacteria</taxon>
        <taxon>Bacillati</taxon>
        <taxon>Bacillota</taxon>
        <taxon>Bacilli</taxon>
        <taxon>Bacillales</taxon>
        <taxon>Paenibacillaceae</taxon>
        <taxon>Paenibacillus</taxon>
    </lineage>
</organism>
<keyword evidence="1" id="KW-1133">Transmembrane helix</keyword>
<evidence type="ECO:0000313" key="3">
    <source>
        <dbReference type="Proteomes" id="UP000198601"/>
    </source>
</evidence>
<sequence length="226" mass="26180">MLGRSLSYWFSREFLSSRFMLWSLFWINLLGTVYGYIWYGNQLVYTAVEISPLYLPFVPDSPTASLFFTWAVAYWLLDHYRSPAGNLNPAMKSGWRSFVEAFAVVTSFKYGIWAVAIIFAGAYKGDILVWQDWMLVFSHLGMAAEAVLYFRLYRYRWLSVILVACWVLLNDTMDYGQGVYPWLPKVLEDNLSEIATFTMALSVFSVALALVLWLVRELRLPRTSSK</sequence>
<protein>
    <submittedName>
        <fullName evidence="2">Uncharacterized membrane protein YpjA</fullName>
    </submittedName>
</protein>
<proteinExistence type="predicted"/>
<reference evidence="3" key="1">
    <citation type="submission" date="2016-10" db="EMBL/GenBank/DDBJ databases">
        <authorList>
            <person name="Varghese N."/>
            <person name="Submissions S."/>
        </authorList>
    </citation>
    <scope>NUCLEOTIDE SEQUENCE [LARGE SCALE GENOMIC DNA]</scope>
    <source>
        <strain evidence="3">CGMCC 1.8946</strain>
    </source>
</reference>
<feature type="transmembrane region" description="Helical" evidence="1">
    <location>
        <begin position="133"/>
        <end position="150"/>
    </location>
</feature>
<feature type="transmembrane region" description="Helical" evidence="1">
    <location>
        <begin position="21"/>
        <end position="39"/>
    </location>
</feature>
<evidence type="ECO:0000256" key="1">
    <source>
        <dbReference type="SAM" id="Phobius"/>
    </source>
</evidence>
<accession>A0A1G4P7B0</accession>
<dbReference type="Proteomes" id="UP000198601">
    <property type="component" value="Unassembled WGS sequence"/>
</dbReference>
<dbReference type="EMBL" id="FMTT01000001">
    <property type="protein sequence ID" value="SCW28143.1"/>
    <property type="molecule type" value="Genomic_DNA"/>
</dbReference>
<gene>
    <name evidence="2" type="ORF">SAMN04487970_1001200</name>
</gene>
<keyword evidence="1" id="KW-0812">Transmembrane</keyword>
<keyword evidence="3" id="KW-1185">Reference proteome</keyword>
<dbReference type="PANTHER" id="PTHR40042:SF1">
    <property type="entry name" value="DUF1405 DOMAIN-CONTAINING PROTEIN"/>
    <property type="match status" value="1"/>
</dbReference>
<keyword evidence="1" id="KW-0472">Membrane</keyword>
<feature type="transmembrane region" description="Helical" evidence="1">
    <location>
        <begin position="194"/>
        <end position="215"/>
    </location>
</feature>
<dbReference type="Pfam" id="PF07187">
    <property type="entry name" value="DUF1405"/>
    <property type="match status" value="1"/>
</dbReference>